<accession>A0A4U1JI26</accession>
<feature type="compositionally biased region" description="Pro residues" evidence="1">
    <location>
        <begin position="111"/>
        <end position="124"/>
    </location>
</feature>
<dbReference type="EMBL" id="SSMQ01000003">
    <property type="protein sequence ID" value="TKD12273.1"/>
    <property type="molecule type" value="Genomic_DNA"/>
</dbReference>
<sequence>MTLPTTLLGLSLSALLPTPVSVTPPQPCTPARLGANVSAQPEAWRHAVEALVAATGTPGQPWSCVGGQVDLVVTVDAAKVTVVDADGHAVTREVDAPDDVRPVGEALLAKPLPPSPESMPPAPTPEAEQRPPRVLLGALLGPRYAGPAHRIWGGGTLMAAVPFQSWGGGVWLRLDGLSMPLVEGLPPMGELCIGASAFRSITLGSIELRPVLRPSLAVVTSVVPAEDLESDKKFDQDTRVHFRIGLETQVVVPLTDAFRAVIALDGEISPSARVWSTGPFPAYTIGLGVGIEMAIR</sequence>
<gene>
    <name evidence="3" type="ORF">E8A74_03970</name>
</gene>
<dbReference type="Proteomes" id="UP000309215">
    <property type="component" value="Unassembled WGS sequence"/>
</dbReference>
<evidence type="ECO:0008006" key="5">
    <source>
        <dbReference type="Google" id="ProtNLM"/>
    </source>
</evidence>
<evidence type="ECO:0000313" key="4">
    <source>
        <dbReference type="Proteomes" id="UP000309215"/>
    </source>
</evidence>
<evidence type="ECO:0000313" key="3">
    <source>
        <dbReference type="EMBL" id="TKD12273.1"/>
    </source>
</evidence>
<dbReference type="AlphaFoldDB" id="A0A4U1JI26"/>
<comment type="caution">
    <text evidence="3">The sequence shown here is derived from an EMBL/GenBank/DDBJ whole genome shotgun (WGS) entry which is preliminary data.</text>
</comment>
<protein>
    <recommendedName>
        <fullName evidence="5">Secreted protein</fullName>
    </recommendedName>
</protein>
<feature type="signal peptide" evidence="2">
    <location>
        <begin position="1"/>
        <end position="22"/>
    </location>
</feature>
<feature type="chain" id="PRO_5020255697" description="Secreted protein" evidence="2">
    <location>
        <begin position="23"/>
        <end position="296"/>
    </location>
</feature>
<dbReference type="RefSeq" id="WP_136927571.1">
    <property type="nucleotide sequence ID" value="NZ_SSMQ01000003.1"/>
</dbReference>
<organism evidence="3 4">
    <name type="scientific">Polyangium fumosum</name>
    <dbReference type="NCBI Taxonomy" id="889272"/>
    <lineage>
        <taxon>Bacteria</taxon>
        <taxon>Pseudomonadati</taxon>
        <taxon>Myxococcota</taxon>
        <taxon>Polyangia</taxon>
        <taxon>Polyangiales</taxon>
        <taxon>Polyangiaceae</taxon>
        <taxon>Polyangium</taxon>
    </lineage>
</organism>
<proteinExistence type="predicted"/>
<keyword evidence="4" id="KW-1185">Reference proteome</keyword>
<name>A0A4U1JI26_9BACT</name>
<reference evidence="3 4" key="1">
    <citation type="submission" date="2019-04" db="EMBL/GenBank/DDBJ databases">
        <authorList>
            <person name="Li Y."/>
            <person name="Wang J."/>
        </authorList>
    </citation>
    <scope>NUCLEOTIDE SEQUENCE [LARGE SCALE GENOMIC DNA]</scope>
    <source>
        <strain evidence="3 4">DSM 14668</strain>
    </source>
</reference>
<evidence type="ECO:0000256" key="1">
    <source>
        <dbReference type="SAM" id="MobiDB-lite"/>
    </source>
</evidence>
<dbReference type="OrthoDB" id="9842083at2"/>
<keyword evidence="2" id="KW-0732">Signal</keyword>
<evidence type="ECO:0000256" key="2">
    <source>
        <dbReference type="SAM" id="SignalP"/>
    </source>
</evidence>
<feature type="region of interest" description="Disordered" evidence="1">
    <location>
        <begin position="108"/>
        <end position="129"/>
    </location>
</feature>